<keyword evidence="1" id="KW-1133">Transmembrane helix</keyword>
<proteinExistence type="predicted"/>
<feature type="transmembrane region" description="Helical" evidence="1">
    <location>
        <begin position="161"/>
        <end position="178"/>
    </location>
</feature>
<gene>
    <name evidence="2" type="ORF">OINT_2001163</name>
</gene>
<dbReference type="HOGENOM" id="CLU_118089_0_0_5"/>
<reference evidence="2 3" key="1">
    <citation type="submission" date="2009-05" db="EMBL/GenBank/DDBJ databases">
        <authorList>
            <person name="Setubal J.C."/>
            <person name="Boyle S."/>
            <person name="Crasta O.R."/>
            <person name="Gillespie J.J."/>
            <person name="Kenyon R.W."/>
            <person name="Lu J."/>
            <person name="Mane S."/>
            <person name="Nagrani S."/>
            <person name="Shallom J.M."/>
            <person name="Shallom S."/>
            <person name="Shukla M."/>
            <person name="Snyder E.E."/>
            <person name="Sobral B.W."/>
            <person name="Wattam A.R."/>
            <person name="Will R."/>
            <person name="Williams K."/>
            <person name="Yoo H."/>
            <person name="Munk C."/>
            <person name="Tapia R."/>
            <person name="Green L."/>
            <person name="Rogers Y."/>
            <person name="Detter J.C."/>
            <person name="Bruce D."/>
            <person name="Brettin T.S."/>
            <person name="Tsolis R."/>
        </authorList>
    </citation>
    <scope>NUCLEOTIDE SEQUENCE [LARGE SCALE GENOMIC DNA]</scope>
    <source>
        <strain evidence="2 3">LMG 3301</strain>
    </source>
</reference>
<name>C4WNL0_9HYPH</name>
<comment type="caution">
    <text evidence="2">The sequence shown here is derived from an EMBL/GenBank/DDBJ whole genome shotgun (WGS) entry which is preliminary data.</text>
</comment>
<feature type="transmembrane region" description="Helical" evidence="1">
    <location>
        <begin position="92"/>
        <end position="110"/>
    </location>
</feature>
<evidence type="ECO:0000256" key="1">
    <source>
        <dbReference type="SAM" id="Phobius"/>
    </source>
</evidence>
<sequence length="207" mass="24186">MEFRRGRMDPALTTGVPPAEAFGHVRIIIGMILGLCVSRLLTGLARFIQHPGKQKIYPVHLAWVGFILLSVIHFWWFEFGLRTIQLWTFEKYLFVIFYAGLHFLLCTLLFPDSMEEYTGYRDYFISRRKWFFGILALVYVADFIDTLLKGADHYRVYGIEYPIQVACFILFSLIAVFWGDRRYHAAFAAVALVYQITFTLRHFATLS</sequence>
<evidence type="ECO:0008006" key="4">
    <source>
        <dbReference type="Google" id="ProtNLM"/>
    </source>
</evidence>
<dbReference type="Proteomes" id="UP000004386">
    <property type="component" value="Unassembled WGS sequence"/>
</dbReference>
<feature type="transmembrane region" description="Helical" evidence="1">
    <location>
        <begin position="130"/>
        <end position="149"/>
    </location>
</feature>
<accession>C4WNL0</accession>
<dbReference type="EMBL" id="ACQA01000002">
    <property type="protein sequence ID" value="EEQ93965.1"/>
    <property type="molecule type" value="Genomic_DNA"/>
</dbReference>
<feature type="transmembrane region" description="Helical" evidence="1">
    <location>
        <begin position="185"/>
        <end position="204"/>
    </location>
</feature>
<dbReference type="AlphaFoldDB" id="C4WNL0"/>
<keyword evidence="1" id="KW-0812">Transmembrane</keyword>
<keyword evidence="1" id="KW-0472">Membrane</keyword>
<feature type="transmembrane region" description="Helical" evidence="1">
    <location>
        <begin position="27"/>
        <end position="48"/>
    </location>
</feature>
<organism evidence="2 3">
    <name type="scientific">Brucella intermedia LMG 3301</name>
    <dbReference type="NCBI Taxonomy" id="641118"/>
    <lineage>
        <taxon>Bacteria</taxon>
        <taxon>Pseudomonadati</taxon>
        <taxon>Pseudomonadota</taxon>
        <taxon>Alphaproteobacteria</taxon>
        <taxon>Hyphomicrobiales</taxon>
        <taxon>Brucellaceae</taxon>
        <taxon>Brucella/Ochrobactrum group</taxon>
        <taxon>Brucella</taxon>
    </lineage>
</organism>
<protein>
    <recommendedName>
        <fullName evidence="4">Mll4938 protein</fullName>
    </recommendedName>
</protein>
<feature type="transmembrane region" description="Helical" evidence="1">
    <location>
        <begin position="60"/>
        <end position="77"/>
    </location>
</feature>
<evidence type="ECO:0000313" key="3">
    <source>
        <dbReference type="Proteomes" id="UP000004386"/>
    </source>
</evidence>
<evidence type="ECO:0000313" key="2">
    <source>
        <dbReference type="EMBL" id="EEQ93965.1"/>
    </source>
</evidence>